<dbReference type="SUPFAM" id="SSF56235">
    <property type="entry name" value="N-terminal nucleophile aminohydrolases (Ntn hydrolases)"/>
    <property type="match status" value="1"/>
</dbReference>
<dbReference type="GO" id="GO:0019773">
    <property type="term" value="C:proteasome core complex, alpha-subunit complex"/>
    <property type="evidence" value="ECO:0007669"/>
    <property type="project" value="InterPro"/>
</dbReference>
<feature type="domain" description="Proteasome alpha-type subunits" evidence="4">
    <location>
        <begin position="30"/>
        <end position="52"/>
    </location>
</feature>
<dbReference type="InterPro" id="IPR001353">
    <property type="entry name" value="Proteasome_sua/b"/>
</dbReference>
<dbReference type="Pfam" id="PF10584">
    <property type="entry name" value="Proteasome_A_N"/>
    <property type="match status" value="1"/>
</dbReference>
<dbReference type="GO" id="GO:0005737">
    <property type="term" value="C:cytoplasm"/>
    <property type="evidence" value="ECO:0007669"/>
    <property type="project" value="UniProtKB-SubCell"/>
</dbReference>
<evidence type="ECO:0000256" key="3">
    <source>
        <dbReference type="SAM" id="SignalP"/>
    </source>
</evidence>
<gene>
    <name evidence="5" type="ORF">FJAP1339_LOCUS1414</name>
</gene>
<sequence>MKRSVRNCSSALRVLTLTYTAWIAAASYQFDGGTTSFSPEGRLDQVEYASQAISLSKPIMGIVTKEGAVVGALRGVLSPLLQDRGGGGDTPSSRGGGVAPFRERLHCLAPHLVCAVAGLQADATTLVRHSQEVCQGHMREFGEPMPVRRLCEALCDQLQYVTQIGGLRPFGSSFLLVGWDKEEGMQLYRTDPSGNFDSWVATSVGYESKKLNKKLEGCYDENMSLHDAKITLARLLNEVSVDLKENEQQYCWMEIGIVCESNGLVSISWLPTSEVDLLIEQAQTSAEKT</sequence>
<keyword evidence="2" id="KW-0963">Cytoplasm</keyword>
<reference evidence="5" key="1">
    <citation type="submission" date="2021-01" db="EMBL/GenBank/DDBJ databases">
        <authorList>
            <person name="Corre E."/>
            <person name="Pelletier E."/>
            <person name="Niang G."/>
            <person name="Scheremetjew M."/>
            <person name="Finn R."/>
            <person name="Kale V."/>
            <person name="Holt S."/>
            <person name="Cochrane G."/>
            <person name="Meng A."/>
            <person name="Brown T."/>
            <person name="Cohen L."/>
        </authorList>
    </citation>
    <scope>NUCLEOTIDE SEQUENCE</scope>
    <source>
        <strain evidence="5">CCMP1661</strain>
    </source>
</reference>
<evidence type="ECO:0000256" key="2">
    <source>
        <dbReference type="RuleBase" id="RU000551"/>
    </source>
</evidence>
<protein>
    <recommendedName>
        <fullName evidence="2">Proteasome subunit alpha type</fullName>
    </recommendedName>
</protein>
<keyword evidence="3" id="KW-0732">Signal</keyword>
<organism evidence="5">
    <name type="scientific">Fibrocapsa japonica</name>
    <dbReference type="NCBI Taxonomy" id="94617"/>
    <lineage>
        <taxon>Eukaryota</taxon>
        <taxon>Sar</taxon>
        <taxon>Stramenopiles</taxon>
        <taxon>Ochrophyta</taxon>
        <taxon>Raphidophyceae</taxon>
        <taxon>Chattonellales</taxon>
        <taxon>Chattonellaceae</taxon>
        <taxon>Fibrocapsa</taxon>
    </lineage>
</organism>
<evidence type="ECO:0000313" key="5">
    <source>
        <dbReference type="EMBL" id="CAD9858895.1"/>
    </source>
</evidence>
<dbReference type="Gene3D" id="3.60.20.10">
    <property type="entry name" value="Glutamine Phosphoribosylpyrophosphate, subunit 1, domain 1"/>
    <property type="match status" value="1"/>
</dbReference>
<comment type="similarity">
    <text evidence="2">Belongs to the peptidase T1A family.</text>
</comment>
<evidence type="ECO:0000256" key="1">
    <source>
        <dbReference type="ARBA" id="ARBA00022942"/>
    </source>
</evidence>
<dbReference type="GO" id="GO:0006511">
    <property type="term" value="P:ubiquitin-dependent protein catabolic process"/>
    <property type="evidence" value="ECO:0007669"/>
    <property type="project" value="InterPro"/>
</dbReference>
<dbReference type="PANTHER" id="PTHR11599">
    <property type="entry name" value="PROTEASOME SUBUNIT ALPHA/BETA"/>
    <property type="match status" value="1"/>
</dbReference>
<dbReference type="Pfam" id="PF00227">
    <property type="entry name" value="Proteasome"/>
    <property type="match status" value="1"/>
</dbReference>
<comment type="subunit">
    <text evidence="2">The 26S proteasome consists of a 20S proteasome core and two 19S regulatory subunits.</text>
</comment>
<comment type="subcellular location">
    <subcellularLocation>
        <location evidence="2">Cytoplasm</location>
    </subcellularLocation>
    <subcellularLocation>
        <location evidence="2">Nucleus</location>
    </subcellularLocation>
</comment>
<dbReference type="InterPro" id="IPR029055">
    <property type="entry name" value="Ntn_hydrolases_N"/>
</dbReference>
<keyword evidence="2" id="KW-0539">Nucleus</keyword>
<evidence type="ECO:0000259" key="4">
    <source>
        <dbReference type="PROSITE" id="PS00388"/>
    </source>
</evidence>
<dbReference type="AlphaFoldDB" id="A0A7S2UTK9"/>
<feature type="signal peptide" evidence="3">
    <location>
        <begin position="1"/>
        <end position="26"/>
    </location>
</feature>
<accession>A0A7S2UTK9</accession>
<dbReference type="InterPro" id="IPR000426">
    <property type="entry name" value="Proteasome_asu_N"/>
</dbReference>
<dbReference type="EMBL" id="HBHR01003133">
    <property type="protein sequence ID" value="CAD9858895.1"/>
    <property type="molecule type" value="Transcribed_RNA"/>
</dbReference>
<name>A0A7S2UTK9_9STRA</name>
<dbReference type="GO" id="GO:0005634">
    <property type="term" value="C:nucleus"/>
    <property type="evidence" value="ECO:0007669"/>
    <property type="project" value="UniProtKB-SubCell"/>
</dbReference>
<dbReference type="SMART" id="SM00948">
    <property type="entry name" value="Proteasome_A_N"/>
    <property type="match status" value="1"/>
</dbReference>
<proteinExistence type="inferred from homology"/>
<feature type="chain" id="PRO_5031454745" description="Proteasome subunit alpha type" evidence="3">
    <location>
        <begin position="27"/>
        <end position="289"/>
    </location>
</feature>
<keyword evidence="1 2" id="KW-0647">Proteasome</keyword>
<dbReference type="InterPro" id="IPR050115">
    <property type="entry name" value="Proteasome_alpha"/>
</dbReference>
<dbReference type="PROSITE" id="PS00388">
    <property type="entry name" value="PROTEASOME_ALPHA_1"/>
    <property type="match status" value="1"/>
</dbReference>